<protein>
    <submittedName>
        <fullName evidence="1">Uncharacterized protein</fullName>
    </submittedName>
</protein>
<keyword evidence="2" id="KW-1185">Reference proteome</keyword>
<accession>A0A4Y2D8Q3</accession>
<organism evidence="1 2">
    <name type="scientific">Araneus ventricosus</name>
    <name type="common">Orbweaver spider</name>
    <name type="synonym">Epeira ventricosa</name>
    <dbReference type="NCBI Taxonomy" id="182803"/>
    <lineage>
        <taxon>Eukaryota</taxon>
        <taxon>Metazoa</taxon>
        <taxon>Ecdysozoa</taxon>
        <taxon>Arthropoda</taxon>
        <taxon>Chelicerata</taxon>
        <taxon>Arachnida</taxon>
        <taxon>Araneae</taxon>
        <taxon>Araneomorphae</taxon>
        <taxon>Entelegynae</taxon>
        <taxon>Araneoidea</taxon>
        <taxon>Araneidae</taxon>
        <taxon>Araneus</taxon>
    </lineage>
</organism>
<name>A0A4Y2D8Q3_ARAVE</name>
<evidence type="ECO:0000313" key="1">
    <source>
        <dbReference type="EMBL" id="GBM13100.1"/>
    </source>
</evidence>
<proteinExistence type="predicted"/>
<comment type="caution">
    <text evidence="1">The sequence shown here is derived from an EMBL/GenBank/DDBJ whole genome shotgun (WGS) entry which is preliminary data.</text>
</comment>
<evidence type="ECO:0000313" key="2">
    <source>
        <dbReference type="Proteomes" id="UP000499080"/>
    </source>
</evidence>
<gene>
    <name evidence="1" type="ORF">AVEN_141540_1</name>
</gene>
<dbReference type="PANTHER" id="PTHR46704:SF1">
    <property type="entry name" value="TELOMERE LENGTH REGULATION PROTEIN TEL2 HOMOLOG"/>
    <property type="match status" value="1"/>
</dbReference>
<dbReference type="OrthoDB" id="8062637at2759"/>
<dbReference type="AlphaFoldDB" id="A0A4Y2D8Q3"/>
<feature type="non-terminal residue" evidence="1">
    <location>
        <position position="283"/>
    </location>
</feature>
<dbReference type="Proteomes" id="UP000499080">
    <property type="component" value="Unassembled WGS sequence"/>
</dbReference>
<sequence length="283" mass="32231">MYIVKESEKELEKFFTYELAPFPLSLFNDDGMRKFVKSSMYKAFEQHSVDINFGDTMYSIDRGHLLHRGHRHRGESFSFICNNYVAYVRSKYTPNAIIVFDGYPEGVANRSTKYAERSRRSRRTASVDILFDETMIPIVSQNKFQGNDANKDSLIRMLKTKFEAENFMVKQATEDADTLIINTAMSVSSAFDSVIVVGEDVDLLILLTALSTRSNIYILKPGKGKISQQIYSAKSIIDKTAADHILFLHAFSGCDTTCALFNQGKMKFINVLRKNPNFNEVIQ</sequence>
<dbReference type="EMBL" id="BGPR01165907">
    <property type="protein sequence ID" value="GBM13100.1"/>
    <property type="molecule type" value="Genomic_DNA"/>
</dbReference>
<dbReference type="PANTHER" id="PTHR46704">
    <property type="entry name" value="CXC DOMAIN-CONTAINING PROTEIN-RELATED"/>
    <property type="match status" value="1"/>
</dbReference>
<reference evidence="1 2" key="1">
    <citation type="journal article" date="2019" name="Sci. Rep.">
        <title>Orb-weaving spider Araneus ventricosus genome elucidates the spidroin gene catalogue.</title>
        <authorList>
            <person name="Kono N."/>
            <person name="Nakamura H."/>
            <person name="Ohtoshi R."/>
            <person name="Moran D.A.P."/>
            <person name="Shinohara A."/>
            <person name="Yoshida Y."/>
            <person name="Fujiwara M."/>
            <person name="Mori M."/>
            <person name="Tomita M."/>
            <person name="Arakawa K."/>
        </authorList>
    </citation>
    <scope>NUCLEOTIDE SEQUENCE [LARGE SCALE GENOMIC DNA]</scope>
</reference>